<sequence>MIIDLILPGWLMRVIDWTVHSVTAAEFYRDASRQRSGKGTSSLAKSYLDDVTLMFQKVRIVYATLDNNNDAEDEFAQQEMTDRPVSMLPQNKVILAPINENGFATNNQTKTSPLRRHATVTATTTKPRSASDSQSSSATSSLLDGQPKSRLLRLIEINQDPYGSILSLLVAVYTTLTLPEFTKLAPHLWERFVDDRKKAFSPGAFLFIQCGERVPKVATELITQDLYRYSVSLCVDK</sequence>
<dbReference type="EMBL" id="RBNJ01021545">
    <property type="protein sequence ID" value="RUS19527.1"/>
    <property type="molecule type" value="Genomic_DNA"/>
</dbReference>
<feature type="compositionally biased region" description="Low complexity" evidence="1">
    <location>
        <begin position="130"/>
        <end position="144"/>
    </location>
</feature>
<evidence type="ECO:0000313" key="3">
    <source>
        <dbReference type="Proteomes" id="UP000274822"/>
    </source>
</evidence>
<dbReference type="Proteomes" id="UP000274822">
    <property type="component" value="Unassembled WGS sequence"/>
</dbReference>
<dbReference type="AlphaFoldDB" id="A0A433PPM0"/>
<keyword evidence="3" id="KW-1185">Reference proteome</keyword>
<accession>A0A433PPM0</accession>
<gene>
    <name evidence="2" type="ORF">BC938DRAFT_475719</name>
</gene>
<name>A0A433PPM0_9FUNG</name>
<protein>
    <submittedName>
        <fullName evidence="2">Uncharacterized protein</fullName>
    </submittedName>
</protein>
<evidence type="ECO:0000256" key="1">
    <source>
        <dbReference type="SAM" id="MobiDB-lite"/>
    </source>
</evidence>
<comment type="caution">
    <text evidence="2">The sequence shown here is derived from an EMBL/GenBank/DDBJ whole genome shotgun (WGS) entry which is preliminary data.</text>
</comment>
<evidence type="ECO:0000313" key="2">
    <source>
        <dbReference type="EMBL" id="RUS19527.1"/>
    </source>
</evidence>
<feature type="region of interest" description="Disordered" evidence="1">
    <location>
        <begin position="104"/>
        <end position="144"/>
    </location>
</feature>
<organism evidence="2 3">
    <name type="scientific">Jimgerdemannia flammicorona</name>
    <dbReference type="NCBI Taxonomy" id="994334"/>
    <lineage>
        <taxon>Eukaryota</taxon>
        <taxon>Fungi</taxon>
        <taxon>Fungi incertae sedis</taxon>
        <taxon>Mucoromycota</taxon>
        <taxon>Mucoromycotina</taxon>
        <taxon>Endogonomycetes</taxon>
        <taxon>Endogonales</taxon>
        <taxon>Endogonaceae</taxon>
        <taxon>Jimgerdemannia</taxon>
    </lineage>
</organism>
<proteinExistence type="predicted"/>
<reference evidence="2 3" key="1">
    <citation type="journal article" date="2018" name="New Phytol.">
        <title>Phylogenomics of Endogonaceae and evolution of mycorrhizas within Mucoromycota.</title>
        <authorList>
            <person name="Chang Y."/>
            <person name="Desiro A."/>
            <person name="Na H."/>
            <person name="Sandor L."/>
            <person name="Lipzen A."/>
            <person name="Clum A."/>
            <person name="Barry K."/>
            <person name="Grigoriev I.V."/>
            <person name="Martin F.M."/>
            <person name="Stajich J.E."/>
            <person name="Smith M.E."/>
            <person name="Bonito G."/>
            <person name="Spatafora J.W."/>
        </authorList>
    </citation>
    <scope>NUCLEOTIDE SEQUENCE [LARGE SCALE GENOMIC DNA]</scope>
    <source>
        <strain evidence="2 3">AD002</strain>
    </source>
</reference>